<organism evidence="1 2">
    <name type="scientific">Stutzerimonas kirkiae</name>
    <dbReference type="NCBI Taxonomy" id="2211392"/>
    <lineage>
        <taxon>Bacteria</taxon>
        <taxon>Pseudomonadati</taxon>
        <taxon>Pseudomonadota</taxon>
        <taxon>Gammaproteobacteria</taxon>
        <taxon>Pseudomonadales</taxon>
        <taxon>Pseudomonadaceae</taxon>
        <taxon>Stutzerimonas</taxon>
    </lineage>
</organism>
<protein>
    <submittedName>
        <fullName evidence="1">Type VI secretion system baseplate subunit TssK</fullName>
    </submittedName>
</protein>
<dbReference type="InterPro" id="IPR010263">
    <property type="entry name" value="T6SS_TssK"/>
</dbReference>
<gene>
    <name evidence="1" type="ORF">DNJ96_15860</name>
</gene>
<dbReference type="Proteomes" id="UP000292639">
    <property type="component" value="Unassembled WGS sequence"/>
</dbReference>
<dbReference type="PANTHER" id="PTHR35566:SF1">
    <property type="entry name" value="TYPE VI SECRETION SYSTEM BASEPLATE COMPONENT TSSK1"/>
    <property type="match status" value="1"/>
</dbReference>
<dbReference type="AlphaFoldDB" id="A0A4Q9R007"/>
<dbReference type="PANTHER" id="PTHR35566">
    <property type="entry name" value="BLR3599 PROTEIN"/>
    <property type="match status" value="1"/>
</dbReference>
<comment type="caution">
    <text evidence="1">The sequence shown here is derived from an EMBL/GenBank/DDBJ whole genome shotgun (WGS) entry which is preliminary data.</text>
</comment>
<evidence type="ECO:0000313" key="2">
    <source>
        <dbReference type="Proteomes" id="UP000292639"/>
    </source>
</evidence>
<accession>A0A4Q9R007</accession>
<dbReference type="Pfam" id="PF05936">
    <property type="entry name" value="T6SS_VasE"/>
    <property type="match status" value="1"/>
</dbReference>
<keyword evidence="2" id="KW-1185">Reference proteome</keyword>
<name>A0A4Q9R007_9GAMM</name>
<dbReference type="NCBIfam" id="TIGR03353">
    <property type="entry name" value="VI_chp_4"/>
    <property type="match status" value="1"/>
</dbReference>
<proteinExistence type="predicted"/>
<reference evidence="1 2" key="1">
    <citation type="submission" date="2018-06" db="EMBL/GenBank/DDBJ databases">
        <title>Three novel Pseudomonas species isolated from symptomatic oak.</title>
        <authorList>
            <person name="Bueno-Gonzalez V."/>
            <person name="Brady C."/>
        </authorList>
    </citation>
    <scope>NUCLEOTIDE SEQUENCE [LARGE SCALE GENOMIC DNA]</scope>
    <source>
        <strain evidence="1 2">P17C</strain>
    </source>
</reference>
<dbReference type="EMBL" id="QJUP01000026">
    <property type="protein sequence ID" value="TBU91637.1"/>
    <property type="molecule type" value="Genomic_DNA"/>
</dbReference>
<evidence type="ECO:0000313" key="1">
    <source>
        <dbReference type="EMBL" id="TBU91637.1"/>
    </source>
</evidence>
<sequence>MQLLPQHFQLQGLRAEVLAEQLAQAANPWFWGLFLLDLDRTALSGGLVRIRELEAILPDGLPVRLARDAKPLEFDAREAIEATAEKTTTIYLAITPLARSGQLLPLKGRMDSLQGAAVPDLASGEFPEPIPVWQPHLRVLDESSRSDSVCLPLLRIAREAGGYVQCDYVAPTPRIGVDSLIGRRLESICLQAREKCLSLAGRLRQAQRADRLEDVQEIRRQLAALWMRLPEVEALLGSGVVGPLQLHAVLCGMAGSWSALAPQDGVPLFAALDYFDLLAGFRPVLDWLDGCLQRIHVGYRRSVFERQDDDFILQLPGMELSERRLVIGLRMPAGSGERDAREWLERSVVASESFIPALVRQRMRGLAVRPLDRREQIAYGVGDETHLFVVHIDQDWFQPAQRLLVKPPRVATGQVPEQLWLFYKDEVVDTD</sequence>